<evidence type="ECO:0000313" key="2">
    <source>
        <dbReference type="EMBL" id="GFY77803.1"/>
    </source>
</evidence>
<feature type="compositionally biased region" description="Basic and acidic residues" evidence="1">
    <location>
        <begin position="13"/>
        <end position="25"/>
    </location>
</feature>
<accession>A0A8X6YVL0</accession>
<keyword evidence="3" id="KW-1185">Reference proteome</keyword>
<comment type="caution">
    <text evidence="2">The sequence shown here is derived from an EMBL/GenBank/DDBJ whole genome shotgun (WGS) entry which is preliminary data.</text>
</comment>
<proteinExistence type="predicted"/>
<evidence type="ECO:0000313" key="3">
    <source>
        <dbReference type="Proteomes" id="UP000886998"/>
    </source>
</evidence>
<feature type="compositionally biased region" description="Low complexity" evidence="1">
    <location>
        <begin position="28"/>
        <end position="37"/>
    </location>
</feature>
<reference evidence="2" key="1">
    <citation type="submission" date="2020-08" db="EMBL/GenBank/DDBJ databases">
        <title>Multicomponent nature underlies the extraordinary mechanical properties of spider dragline silk.</title>
        <authorList>
            <person name="Kono N."/>
            <person name="Nakamura H."/>
            <person name="Mori M."/>
            <person name="Yoshida Y."/>
            <person name="Ohtoshi R."/>
            <person name="Malay A.D."/>
            <person name="Moran D.A.P."/>
            <person name="Tomita M."/>
            <person name="Numata K."/>
            <person name="Arakawa K."/>
        </authorList>
    </citation>
    <scope>NUCLEOTIDE SEQUENCE</scope>
</reference>
<evidence type="ECO:0000256" key="1">
    <source>
        <dbReference type="SAM" id="MobiDB-lite"/>
    </source>
</evidence>
<name>A0A8X6YVL0_9ARAC</name>
<feature type="compositionally biased region" description="Polar residues" evidence="1">
    <location>
        <begin position="69"/>
        <end position="81"/>
    </location>
</feature>
<gene>
    <name evidence="2" type="ORF">TNIN_368221</name>
</gene>
<feature type="region of interest" description="Disordered" evidence="1">
    <location>
        <begin position="1"/>
        <end position="82"/>
    </location>
</feature>
<dbReference type="EMBL" id="BMAV01022659">
    <property type="protein sequence ID" value="GFY77803.1"/>
    <property type="molecule type" value="Genomic_DNA"/>
</dbReference>
<dbReference type="Proteomes" id="UP000886998">
    <property type="component" value="Unassembled WGS sequence"/>
</dbReference>
<sequence>MQKADPFITVRGTGKEEERRPERKTNNRRLSSSANSNWPEELCKSKGDQSAPEENYLGGQARTTRVDTPDSSSNNMIANSRNRVKGTDGSAIIFRDKFDTPNSKIDKSIMRVLRVGRSNHLISILEMSRKEERSIIQVFALPSWKVFPWSSPKWGTPLRIIVQGKVSSDIKSVDSSFG</sequence>
<dbReference type="AlphaFoldDB" id="A0A8X6YVL0"/>
<protein>
    <submittedName>
        <fullName evidence="2">Uncharacterized protein</fullName>
    </submittedName>
</protein>
<organism evidence="2 3">
    <name type="scientific">Trichonephila inaurata madagascariensis</name>
    <dbReference type="NCBI Taxonomy" id="2747483"/>
    <lineage>
        <taxon>Eukaryota</taxon>
        <taxon>Metazoa</taxon>
        <taxon>Ecdysozoa</taxon>
        <taxon>Arthropoda</taxon>
        <taxon>Chelicerata</taxon>
        <taxon>Arachnida</taxon>
        <taxon>Araneae</taxon>
        <taxon>Araneomorphae</taxon>
        <taxon>Entelegynae</taxon>
        <taxon>Araneoidea</taxon>
        <taxon>Nephilidae</taxon>
        <taxon>Trichonephila</taxon>
        <taxon>Trichonephila inaurata</taxon>
    </lineage>
</organism>